<evidence type="ECO:0000313" key="2">
    <source>
        <dbReference type="EMBL" id="KAJ8888373.1"/>
    </source>
</evidence>
<protein>
    <submittedName>
        <fullName evidence="2">Uncharacterized protein</fullName>
    </submittedName>
</protein>
<dbReference type="EMBL" id="JARBHB010000003">
    <property type="protein sequence ID" value="KAJ8888373.1"/>
    <property type="molecule type" value="Genomic_DNA"/>
</dbReference>
<accession>A0ABQ9HVF8</accession>
<name>A0ABQ9HVF8_9NEOP</name>
<reference evidence="2 3" key="1">
    <citation type="submission" date="2023-02" db="EMBL/GenBank/DDBJ databases">
        <title>LHISI_Scaffold_Assembly.</title>
        <authorList>
            <person name="Stuart O.P."/>
            <person name="Cleave R."/>
            <person name="Magrath M.J.L."/>
            <person name="Mikheyev A.S."/>
        </authorList>
    </citation>
    <scope>NUCLEOTIDE SEQUENCE [LARGE SCALE GENOMIC DNA]</scope>
    <source>
        <strain evidence="2">Daus_M_001</strain>
        <tissue evidence="2">Leg muscle</tissue>
    </source>
</reference>
<dbReference type="Proteomes" id="UP001159363">
    <property type="component" value="Chromosome 3"/>
</dbReference>
<evidence type="ECO:0000313" key="3">
    <source>
        <dbReference type="Proteomes" id="UP001159363"/>
    </source>
</evidence>
<keyword evidence="3" id="KW-1185">Reference proteome</keyword>
<organism evidence="2 3">
    <name type="scientific">Dryococelus australis</name>
    <dbReference type="NCBI Taxonomy" id="614101"/>
    <lineage>
        <taxon>Eukaryota</taxon>
        <taxon>Metazoa</taxon>
        <taxon>Ecdysozoa</taxon>
        <taxon>Arthropoda</taxon>
        <taxon>Hexapoda</taxon>
        <taxon>Insecta</taxon>
        <taxon>Pterygota</taxon>
        <taxon>Neoptera</taxon>
        <taxon>Polyneoptera</taxon>
        <taxon>Phasmatodea</taxon>
        <taxon>Verophasmatodea</taxon>
        <taxon>Anareolatae</taxon>
        <taxon>Phasmatidae</taxon>
        <taxon>Eurycanthinae</taxon>
        <taxon>Dryococelus</taxon>
    </lineage>
</organism>
<comment type="caution">
    <text evidence="2">The sequence shown here is derived from an EMBL/GenBank/DDBJ whole genome shotgun (WGS) entry which is preliminary data.</text>
</comment>
<gene>
    <name evidence="2" type="ORF">PR048_007863</name>
</gene>
<sequence length="735" mass="80916">MPFSQDVLAENQFNVGTRRLVVRSQRDQSTSSDDWPGTGYPRPQWTNFEHTSKQLGWRYPRKKHPKTLRVKAVSCGSGYCRPLWGHTTLISPCYLHHSELQDECVSHPPDEITRQRVGNLDAVPGRTVADLTPCRRHVVPRSCCQEQLDAWEMIAAVLPEKKTWKAIKAPRVSCRLATGSMAAVPSLPGNPVSCYSPEDDEGAADTRGFLMPSHRPPAISLFSPAAPGRHVERSSRVTELSQTQHPKALFACAITHCLLHAASGRNVVVVQSVTRRWSAARTSEEEGGESSYDSGGSVSYGGNVSFIGTRDVTSGREVCDCEYQAVKDVAVETILHDTRFCKSLCKARHSDRQVVYDVINTYYKLKKLQRVFDAPPESKVVGRPPSSLLSTLYSDNIVRLLMFMRNVGRGDGVGEPANHANEQRLHWHGLKLSENTIWLPPNVSAHALSASDSKCGLVFCTGEMYFARFSYTLGGFLFATCADTAMSYNRYVEGLPTKVPPSSTLLQPTITGLHLRACFDVVAKLLASHLGEPGSIPGGVTPGFPRVRIVLDDAAGWWVFSGISRFPRPFIPALMVHEHPTFPTIVSEVVNGSLPTMRRTGDAIGCMRSVNVHQLSLKCCGDVIIRFSAGLFTYIPMGTFIGQVSANSCKDGRLSQFPNTRAQITPPHYSSSTVQARHSVWRQPISPAQTNPPRGSVVDSADPTMTTTNVSQLKFLPYQDLAFDCRNDGRRGSYA</sequence>
<evidence type="ECO:0000256" key="1">
    <source>
        <dbReference type="SAM" id="MobiDB-lite"/>
    </source>
</evidence>
<proteinExistence type="predicted"/>
<feature type="region of interest" description="Disordered" evidence="1">
    <location>
        <begin position="23"/>
        <end position="43"/>
    </location>
</feature>